<proteinExistence type="inferred from homology"/>
<dbReference type="PANTHER" id="PTHR30624:SF4">
    <property type="entry name" value="METALLOPROTEASE TLDD"/>
    <property type="match status" value="1"/>
</dbReference>
<dbReference type="PIRSF" id="PIRSF004919">
    <property type="entry name" value="TldD"/>
    <property type="match status" value="1"/>
</dbReference>
<dbReference type="SUPFAM" id="SSF111283">
    <property type="entry name" value="Putative modulator of DNA gyrase, PmbA/TldD"/>
    <property type="match status" value="1"/>
</dbReference>
<dbReference type="Pfam" id="PF19290">
    <property type="entry name" value="PmbA_TldD_2nd"/>
    <property type="match status" value="1"/>
</dbReference>
<dbReference type="InterPro" id="IPR036059">
    <property type="entry name" value="TldD/PmbA_sf"/>
</dbReference>
<dbReference type="Proteomes" id="UP000019678">
    <property type="component" value="Unassembled WGS sequence"/>
</dbReference>
<dbReference type="InterPro" id="IPR051463">
    <property type="entry name" value="Peptidase_U62_metallo"/>
</dbReference>
<feature type="domain" description="Metalloprotease TldD/E central" evidence="7">
    <location>
        <begin position="118"/>
        <end position="218"/>
    </location>
</feature>
<dbReference type="GO" id="GO:0005829">
    <property type="term" value="C:cytosol"/>
    <property type="evidence" value="ECO:0007669"/>
    <property type="project" value="TreeGrafter"/>
</dbReference>
<organism evidence="8 9">
    <name type="scientific">Chondromyces apiculatus DSM 436</name>
    <dbReference type="NCBI Taxonomy" id="1192034"/>
    <lineage>
        <taxon>Bacteria</taxon>
        <taxon>Pseudomonadati</taxon>
        <taxon>Myxococcota</taxon>
        <taxon>Polyangia</taxon>
        <taxon>Polyangiales</taxon>
        <taxon>Polyangiaceae</taxon>
        <taxon>Chondromyces</taxon>
    </lineage>
</organism>
<reference evidence="8 9" key="1">
    <citation type="submission" date="2013-05" db="EMBL/GenBank/DDBJ databases">
        <title>Genome assembly of Chondromyces apiculatus DSM 436.</title>
        <authorList>
            <person name="Sharma G."/>
            <person name="Khatri I."/>
            <person name="Kaur C."/>
            <person name="Mayilraj S."/>
            <person name="Subramanian S."/>
        </authorList>
    </citation>
    <scope>NUCLEOTIDE SEQUENCE [LARGE SCALE GENOMIC DNA]</scope>
    <source>
        <strain evidence="8 9">DSM 436</strain>
    </source>
</reference>
<feature type="domain" description="Metalloprotease TldD/E C-terminal" evidence="6">
    <location>
        <begin position="226"/>
        <end position="459"/>
    </location>
</feature>
<dbReference type="InterPro" id="IPR045570">
    <property type="entry name" value="Metalloprtase-TldD/E_cen_dom"/>
</dbReference>
<dbReference type="InterPro" id="IPR002510">
    <property type="entry name" value="Metalloprtase-TldD/E_N"/>
</dbReference>
<keyword evidence="2" id="KW-0645">Protease</keyword>
<keyword evidence="3" id="KW-0378">Hydrolase</keyword>
<dbReference type="InterPro" id="IPR045569">
    <property type="entry name" value="Metalloprtase-TldD/E_C"/>
</dbReference>
<evidence type="ECO:0000259" key="7">
    <source>
        <dbReference type="Pfam" id="PF19290"/>
    </source>
</evidence>
<dbReference type="PANTHER" id="PTHR30624">
    <property type="entry name" value="UNCHARACTERIZED PROTEIN TLDD AND PMBA"/>
    <property type="match status" value="1"/>
</dbReference>
<evidence type="ECO:0000256" key="1">
    <source>
        <dbReference type="ARBA" id="ARBA00005836"/>
    </source>
</evidence>
<dbReference type="STRING" id="1192034.CAP_2714"/>
<dbReference type="GO" id="GO:0006508">
    <property type="term" value="P:proteolysis"/>
    <property type="evidence" value="ECO:0007669"/>
    <property type="project" value="UniProtKB-KW"/>
</dbReference>
<sequence>MDAALCERLLSAALSRGGDYADLFFEYRAGGGFTFDEGILKAASRGVSLGLGVRVQRGDATGYAYTEDLTWESMKRAAETAAQIATGGGGVERIELRRRELPQRYDLPEISLDMAGLAKRALLERASAAGLAHDASIIKVEASFAEEVREILVATSDGRMAHDVQPMIRFGVRALAERDGKRQEGSSGGGGRMTLAYFDGKSPEWHATEAARQAVIMLDAREAPAGEMAVVLAPGDSGILLHEAVGHGLEADFNRKGTSNYSGQIGNGVASPLCTVVDDATMIQSRGSINVDDEGNEPQRTTLIENGKLVGYLHDRLSARHYGLTGTGNGRRESFGAAPLPRMTNTILLAGPDDPEEILKSVKRGVFARKFGGGQVDISNGDFVFSLTESYLIEDGKLTSPLKGVNLIGNGPEVLRRVTMLGHDVETSDGIWTCGKDGQSVPVGVGCPTIKIDRITVGGTRIG</sequence>
<evidence type="ECO:0000313" key="8">
    <source>
        <dbReference type="EMBL" id="EYF08853.1"/>
    </source>
</evidence>
<dbReference type="Gene3D" id="3.30.2290.10">
    <property type="entry name" value="PmbA/TldD superfamily"/>
    <property type="match status" value="1"/>
</dbReference>
<dbReference type="eggNOG" id="COG0312">
    <property type="taxonomic scope" value="Bacteria"/>
</dbReference>
<evidence type="ECO:0000256" key="2">
    <source>
        <dbReference type="ARBA" id="ARBA00022670"/>
    </source>
</evidence>
<comment type="similarity">
    <text evidence="1">Belongs to the peptidase U62 family.</text>
</comment>
<evidence type="ECO:0000259" key="5">
    <source>
        <dbReference type="Pfam" id="PF01523"/>
    </source>
</evidence>
<dbReference type="EMBL" id="ASRX01000002">
    <property type="protein sequence ID" value="EYF08853.1"/>
    <property type="molecule type" value="Genomic_DNA"/>
</dbReference>
<dbReference type="InterPro" id="IPR025502">
    <property type="entry name" value="TldD"/>
</dbReference>
<dbReference type="Pfam" id="PF01523">
    <property type="entry name" value="PmbA_TldD_1st"/>
    <property type="match status" value="1"/>
</dbReference>
<evidence type="ECO:0000259" key="6">
    <source>
        <dbReference type="Pfam" id="PF19289"/>
    </source>
</evidence>
<dbReference type="AlphaFoldDB" id="A0A017THU5"/>
<evidence type="ECO:0000313" key="9">
    <source>
        <dbReference type="Proteomes" id="UP000019678"/>
    </source>
</evidence>
<gene>
    <name evidence="8" type="ORF">CAP_2714</name>
</gene>
<keyword evidence="9" id="KW-1185">Reference proteome</keyword>
<dbReference type="Pfam" id="PF19289">
    <property type="entry name" value="PmbA_TldD_3rd"/>
    <property type="match status" value="1"/>
</dbReference>
<feature type="domain" description="Metalloprotease TldD/E N-terminal" evidence="5">
    <location>
        <begin position="21"/>
        <end position="85"/>
    </location>
</feature>
<dbReference type="InterPro" id="IPR035068">
    <property type="entry name" value="TldD/PmbA_N"/>
</dbReference>
<name>A0A017THU5_9BACT</name>
<comment type="caution">
    <text evidence="8">The sequence shown here is derived from an EMBL/GenBank/DDBJ whole genome shotgun (WGS) entry which is preliminary data.</text>
</comment>
<keyword evidence="4" id="KW-0482">Metalloprotease</keyword>
<evidence type="ECO:0000256" key="3">
    <source>
        <dbReference type="ARBA" id="ARBA00022801"/>
    </source>
</evidence>
<protein>
    <submittedName>
        <fullName evidence="8">TldD protein, part of putative TldE/TldD proteolytic complex</fullName>
    </submittedName>
</protein>
<dbReference type="GO" id="GO:0008237">
    <property type="term" value="F:metallopeptidase activity"/>
    <property type="evidence" value="ECO:0007669"/>
    <property type="project" value="UniProtKB-KW"/>
</dbReference>
<accession>A0A017THU5</accession>
<evidence type="ECO:0000256" key="4">
    <source>
        <dbReference type="ARBA" id="ARBA00023049"/>
    </source>
</evidence>